<dbReference type="RefSeq" id="WP_129029692.1">
    <property type="nucleotide sequence ID" value="NZ_AP026823.1"/>
</dbReference>
<feature type="signal peptide" evidence="1">
    <location>
        <begin position="1"/>
        <end position="22"/>
    </location>
</feature>
<accession>A0A4Q0VEL3</accession>
<comment type="caution">
    <text evidence="3">The sequence shown here is derived from an EMBL/GenBank/DDBJ whole genome shotgun (WGS) entry which is preliminary data.</text>
</comment>
<gene>
    <name evidence="3" type="ORF">DP130_01545</name>
</gene>
<dbReference type="SUPFAM" id="SSF51126">
    <property type="entry name" value="Pectin lyase-like"/>
    <property type="match status" value="1"/>
</dbReference>
<dbReference type="InterPro" id="IPR008964">
    <property type="entry name" value="Invasin/intimin_cell_adhesion"/>
</dbReference>
<dbReference type="Gene3D" id="2.60.40.1080">
    <property type="match status" value="1"/>
</dbReference>
<dbReference type="Pfam" id="PF02368">
    <property type="entry name" value="Big_2"/>
    <property type="match status" value="1"/>
</dbReference>
<evidence type="ECO:0000313" key="3">
    <source>
        <dbReference type="EMBL" id="RXI50678.1"/>
    </source>
</evidence>
<dbReference type="InterPro" id="IPR011050">
    <property type="entry name" value="Pectin_lyase_fold/virulence"/>
</dbReference>
<dbReference type="Proteomes" id="UP000290921">
    <property type="component" value="Unassembled WGS sequence"/>
</dbReference>
<name>A0A4Q0VEL3_CLOTA</name>
<dbReference type="InterPro" id="IPR012334">
    <property type="entry name" value="Pectin_lyas_fold"/>
</dbReference>
<protein>
    <submittedName>
        <fullName evidence="3">Cell adhesion protein</fullName>
    </submittedName>
</protein>
<dbReference type="EMBL" id="QMAP01000001">
    <property type="protein sequence ID" value="RXI50678.1"/>
    <property type="molecule type" value="Genomic_DNA"/>
</dbReference>
<feature type="chain" id="PRO_5038896076" evidence="1">
    <location>
        <begin position="23"/>
        <end position="452"/>
    </location>
</feature>
<dbReference type="SMART" id="SM00635">
    <property type="entry name" value="BID_2"/>
    <property type="match status" value="1"/>
</dbReference>
<reference evidence="3 4" key="1">
    <citation type="submission" date="2018-06" db="EMBL/GenBank/DDBJ databases">
        <title>Genome conservation of Clostridium tetani.</title>
        <authorList>
            <person name="Bruggemann H."/>
            <person name="Popoff M.R."/>
        </authorList>
    </citation>
    <scope>NUCLEOTIDE SEQUENCE [LARGE SCALE GENOMIC DNA]</scope>
    <source>
        <strain evidence="3 4">2017.061</strain>
    </source>
</reference>
<evidence type="ECO:0000256" key="1">
    <source>
        <dbReference type="SAM" id="SignalP"/>
    </source>
</evidence>
<proteinExistence type="predicted"/>
<dbReference type="SUPFAM" id="SSF49373">
    <property type="entry name" value="Invasin/intimin cell-adhesion fragments"/>
    <property type="match status" value="1"/>
</dbReference>
<feature type="domain" description="BIG2" evidence="2">
    <location>
        <begin position="287"/>
        <end position="364"/>
    </location>
</feature>
<organism evidence="3 4">
    <name type="scientific">Clostridium tetani</name>
    <dbReference type="NCBI Taxonomy" id="1513"/>
    <lineage>
        <taxon>Bacteria</taxon>
        <taxon>Bacillati</taxon>
        <taxon>Bacillota</taxon>
        <taxon>Clostridia</taxon>
        <taxon>Eubacteriales</taxon>
        <taxon>Clostridiaceae</taxon>
        <taxon>Clostridium</taxon>
    </lineage>
</organism>
<dbReference type="AlphaFoldDB" id="A0A4Q0VEL3"/>
<evidence type="ECO:0000313" key="4">
    <source>
        <dbReference type="Proteomes" id="UP000290921"/>
    </source>
</evidence>
<sequence>MKKKIGLIFAILLMCISFGLLNNDIVNAANDSKKIIKINNTILSFNNIIYVDANSGNDKVADGSSTKAFASVDEAIKKANSGDAIFIKAGKYHLKPMFIDGHSNPGLWDMNKEITIIGENDRTILEFYGRESTSRDGNAFCLSNANSKVMNLTYNFYPGKDSNYGNAIFLKSSGSFHNLFINVKGDISCSYSYYNNKPNDKPEIYNCVFKLNKKASSDYSGRPFYKNCVTNYKFGGGTEQNCLVQEFNWKDIKEIQSNKEFIDKGIGVYSGEFAWGKMQIGDNAEIKVQSISLDKTSMNLIEGSSDKLNAKVLPKDATNKKIVWSSNDENIVKVDQQGKVTGIKEGQATITVKVEGTDLTATCKINVTKKVEENQNDAILSISLVNGATKEYDVSMQEVKKFINWFEERSNGKGSSLYSFNKKTNPYKSIKEYIVHDKIASFEVREYEGNNK</sequence>
<dbReference type="Gene3D" id="2.160.20.10">
    <property type="entry name" value="Single-stranded right-handed beta-helix, Pectin lyase-like"/>
    <property type="match status" value="1"/>
</dbReference>
<keyword evidence="1" id="KW-0732">Signal</keyword>
<dbReference type="InterPro" id="IPR003343">
    <property type="entry name" value="Big_2"/>
</dbReference>
<evidence type="ECO:0000259" key="2">
    <source>
        <dbReference type="SMART" id="SM00635"/>
    </source>
</evidence>